<evidence type="ECO:0000256" key="1">
    <source>
        <dbReference type="SAM" id="Coils"/>
    </source>
</evidence>
<accession>A0AAU9CY26</accession>
<proteinExistence type="predicted"/>
<dbReference type="KEGG" id="fax:FUAX_52750"/>
<keyword evidence="4" id="KW-1185">Reference proteome</keyword>
<gene>
    <name evidence="3" type="ORF">FUAX_52750</name>
</gene>
<keyword evidence="2" id="KW-0732">Signal</keyword>
<feature type="coiled-coil region" evidence="1">
    <location>
        <begin position="392"/>
        <end position="436"/>
    </location>
</feature>
<dbReference type="EMBL" id="AP025321">
    <property type="protein sequence ID" value="BDD12843.1"/>
    <property type="molecule type" value="Genomic_DNA"/>
</dbReference>
<geneLocation type="plasmid" evidence="3 4">
    <name>pFA7</name>
</geneLocation>
<organism evidence="3 4">
    <name type="scientific">Fulvitalea axinellae</name>
    <dbReference type="NCBI Taxonomy" id="1182444"/>
    <lineage>
        <taxon>Bacteria</taxon>
        <taxon>Pseudomonadati</taxon>
        <taxon>Bacteroidota</taxon>
        <taxon>Cytophagia</taxon>
        <taxon>Cytophagales</taxon>
        <taxon>Persicobacteraceae</taxon>
        <taxon>Fulvitalea</taxon>
    </lineage>
</organism>
<keyword evidence="3" id="KW-0614">Plasmid</keyword>
<evidence type="ECO:0000313" key="3">
    <source>
        <dbReference type="EMBL" id="BDD12843.1"/>
    </source>
</evidence>
<dbReference type="Proteomes" id="UP001348817">
    <property type="component" value="Plasmid pFA7"/>
</dbReference>
<keyword evidence="1" id="KW-0175">Coiled coil</keyword>
<evidence type="ECO:0000256" key="2">
    <source>
        <dbReference type="SAM" id="SignalP"/>
    </source>
</evidence>
<sequence length="444" mass="49720">MKRFFRFILVLFVLSSKHVYAQTPTDWTSKGLGFLPDQTERPSNFAALYATGEVQFDQLVPAGIGSAQLYIDTSNGSLKGGPADVGSSCVVMVELLGQHSRLMQRATLVFGAVHGWNYGDAYQREKRGHIWGDWKKVTGIQRLYSKEGRIGIGTSVPTTSLHIHQGNFRLSGASHLNQENYARFEIDTQESFGHYPMRIRNDQYGVLMDVSGEGLVRARTGFKTKHFLVKSANNTDGESPGIVHADHVGDDFYYDREYINHYGFGFHGYQDGTTEFVEPHNAYMSGHFGLDFFTAGNHRMRISQNGEVSIGTPNRQKGFLLAVNGKVRAKEIVVNTGWSDFVFEKDYDLPSLSEVEAYIKAKGHLEHIPSAGEVEKNGVDLGAMDAKLLQKIEELTLYAIEQEKEIKALRSEVEKVDRLETELEALKEVVRGMAKSNIPKAKER</sequence>
<protein>
    <submittedName>
        <fullName evidence="3">Uncharacterized protein</fullName>
    </submittedName>
</protein>
<dbReference type="RefSeq" id="WP_338396085.1">
    <property type="nucleotide sequence ID" value="NZ_AP025321.1"/>
</dbReference>
<reference evidence="3 4" key="1">
    <citation type="submission" date="2021-12" db="EMBL/GenBank/DDBJ databases">
        <title>Genome sequencing of bacteria with rrn-lacking chromosome and rrn-plasmid.</title>
        <authorList>
            <person name="Anda M."/>
            <person name="Iwasaki W."/>
        </authorList>
    </citation>
    <scope>NUCLEOTIDE SEQUENCE [LARGE SCALE GENOMIC DNA]</scope>
    <source>
        <strain evidence="3 4">DSM 100852</strain>
        <plasmid evidence="3 4">pFA7</plasmid>
    </source>
</reference>
<dbReference type="AlphaFoldDB" id="A0AAU9CY26"/>
<name>A0AAU9CY26_9BACT</name>
<feature type="chain" id="PRO_5043998093" evidence="2">
    <location>
        <begin position="22"/>
        <end position="444"/>
    </location>
</feature>
<evidence type="ECO:0000313" key="4">
    <source>
        <dbReference type="Proteomes" id="UP001348817"/>
    </source>
</evidence>
<feature type="signal peptide" evidence="2">
    <location>
        <begin position="1"/>
        <end position="21"/>
    </location>
</feature>